<keyword evidence="3 4" id="KW-0697">Rotamase</keyword>
<dbReference type="Gene3D" id="3.10.50.40">
    <property type="match status" value="1"/>
</dbReference>
<reference evidence="8" key="2">
    <citation type="submission" date="2008-04" db="EMBL/GenBank/DDBJ databases">
        <title>Draft genome sequence of Providencia stuartii(ATCC 25827).</title>
        <authorList>
            <person name="Sudarsanam P."/>
            <person name="Ley R."/>
            <person name="Guruge J."/>
            <person name="Turnbaugh P.J."/>
            <person name="Mahowald M."/>
            <person name="Liep D."/>
            <person name="Gordon J."/>
        </authorList>
    </citation>
    <scope>NUCLEOTIDE SEQUENCE [LARGE SCALE GENOMIC DNA]</scope>
    <source>
        <strain evidence="8">ATCC 25827</strain>
    </source>
</reference>
<dbReference type="Proteomes" id="UP000004506">
    <property type="component" value="Unassembled WGS sequence"/>
</dbReference>
<feature type="domain" description="PPIase FKBP-type" evidence="6">
    <location>
        <begin position="101"/>
        <end position="186"/>
    </location>
</feature>
<dbReference type="EMBL" id="ABJD02000101">
    <property type="protein sequence ID" value="EDU60146.1"/>
    <property type="molecule type" value="Genomic_DNA"/>
</dbReference>
<feature type="coiled-coil region" evidence="5">
    <location>
        <begin position="6"/>
        <end position="33"/>
    </location>
</feature>
<sequence>MSLTSNEALKAQIMELNKKVMQLQDENDKLKAKIAPSGSTSIMGAPKKQLSQKELKAIAQANAKRNQRIIEEITKQKYSKLDSFTYYKILQKGKPITNVQKKNITFIMREQLTDGTLTVLYKDQEPVTLPYSELPAPLNSFVEKAGEGGMVKVYIKPEGGYGVDGIPGVIPPNSMSIIDLKIISAK</sequence>
<keyword evidence="4" id="KW-0413">Isomerase</keyword>
<dbReference type="InterPro" id="IPR046357">
    <property type="entry name" value="PPIase_dom_sf"/>
</dbReference>
<evidence type="ECO:0000313" key="8">
    <source>
        <dbReference type="Proteomes" id="UP000004506"/>
    </source>
</evidence>
<evidence type="ECO:0000259" key="6">
    <source>
        <dbReference type="PROSITE" id="PS50059"/>
    </source>
</evidence>
<reference evidence="8" key="1">
    <citation type="submission" date="2008-04" db="EMBL/GenBank/DDBJ databases">
        <title>Draft genome sequence of Providencia stuartii (ATCC 25827).</title>
        <authorList>
            <person name="Sudarsanam P."/>
            <person name="Ley R."/>
            <person name="Guruge J."/>
            <person name="Turnbaugh P.J."/>
            <person name="Mahowald M."/>
            <person name="Liep D."/>
            <person name="Gordon J."/>
        </authorList>
    </citation>
    <scope>NUCLEOTIDE SEQUENCE [LARGE SCALE GENOMIC DNA]</scope>
    <source>
        <strain evidence="8">ATCC 25827</strain>
    </source>
</reference>
<comment type="caution">
    <text evidence="7">The sequence shown here is derived from an EMBL/GenBank/DDBJ whole genome shotgun (WGS) entry which is preliminary data.</text>
</comment>
<evidence type="ECO:0000256" key="4">
    <source>
        <dbReference type="PROSITE-ProRule" id="PRU00277"/>
    </source>
</evidence>
<evidence type="ECO:0000313" key="7">
    <source>
        <dbReference type="EMBL" id="EDU60146.1"/>
    </source>
</evidence>
<evidence type="ECO:0000256" key="3">
    <source>
        <dbReference type="ARBA" id="ARBA00023110"/>
    </source>
</evidence>
<reference evidence="7 8" key="3">
    <citation type="submission" date="2008-05" db="EMBL/GenBank/DDBJ databases">
        <authorList>
            <person name="Fulton L."/>
            <person name="Clifton S."/>
            <person name="Fulton B."/>
            <person name="Xu J."/>
            <person name="Minx P."/>
            <person name="Pepin K.H."/>
            <person name="Johnson M."/>
            <person name="Thiruvilangam P."/>
            <person name="Bhonagiri V."/>
            <person name="Nash W.E."/>
            <person name="Mardis E.R."/>
            <person name="Wilson R.K."/>
        </authorList>
    </citation>
    <scope>NUCLEOTIDE SEQUENCE [LARGE SCALE GENOMIC DNA]</scope>
    <source>
        <strain evidence="7 8">ATCC 25827</strain>
    </source>
</reference>
<organism evidence="7 8">
    <name type="scientific">Providencia stuartii ATCC 25827</name>
    <dbReference type="NCBI Taxonomy" id="471874"/>
    <lineage>
        <taxon>Bacteria</taxon>
        <taxon>Pseudomonadati</taxon>
        <taxon>Pseudomonadota</taxon>
        <taxon>Gammaproteobacteria</taxon>
        <taxon>Enterobacterales</taxon>
        <taxon>Morganellaceae</taxon>
        <taxon>Providencia</taxon>
    </lineage>
</organism>
<name>A0AA86YTU2_PROST</name>
<comment type="catalytic activity">
    <reaction evidence="1 4">
        <text>[protein]-peptidylproline (omega=180) = [protein]-peptidylproline (omega=0)</text>
        <dbReference type="Rhea" id="RHEA:16237"/>
        <dbReference type="Rhea" id="RHEA-COMP:10747"/>
        <dbReference type="Rhea" id="RHEA-COMP:10748"/>
        <dbReference type="ChEBI" id="CHEBI:83833"/>
        <dbReference type="ChEBI" id="CHEBI:83834"/>
        <dbReference type="EC" id="5.2.1.8"/>
    </reaction>
</comment>
<dbReference type="SUPFAM" id="SSF54534">
    <property type="entry name" value="FKBP-like"/>
    <property type="match status" value="1"/>
</dbReference>
<dbReference type="RefSeq" id="WP_004921681.1">
    <property type="nucleotide sequence ID" value="NZ_DS607663.1"/>
</dbReference>
<proteinExistence type="predicted"/>
<dbReference type="InterPro" id="IPR001179">
    <property type="entry name" value="PPIase_FKBP_dom"/>
</dbReference>
<dbReference type="PROSITE" id="PS50059">
    <property type="entry name" value="FKBP_PPIASE"/>
    <property type="match status" value="1"/>
</dbReference>
<gene>
    <name evidence="7" type="ORF">PROSTU_03351</name>
</gene>
<protein>
    <recommendedName>
        <fullName evidence="2 4">peptidylprolyl isomerase</fullName>
        <ecNumber evidence="2 4">5.2.1.8</ecNumber>
    </recommendedName>
</protein>
<evidence type="ECO:0000256" key="1">
    <source>
        <dbReference type="ARBA" id="ARBA00000971"/>
    </source>
</evidence>
<accession>A0AA86YTU2</accession>
<evidence type="ECO:0000256" key="5">
    <source>
        <dbReference type="SAM" id="Coils"/>
    </source>
</evidence>
<dbReference type="AlphaFoldDB" id="A0AA86YTU2"/>
<dbReference type="GO" id="GO:0003755">
    <property type="term" value="F:peptidyl-prolyl cis-trans isomerase activity"/>
    <property type="evidence" value="ECO:0007669"/>
    <property type="project" value="UniProtKB-KW"/>
</dbReference>
<keyword evidence="5" id="KW-0175">Coiled coil</keyword>
<evidence type="ECO:0000256" key="2">
    <source>
        <dbReference type="ARBA" id="ARBA00013194"/>
    </source>
</evidence>
<dbReference type="EC" id="5.2.1.8" evidence="2 4"/>